<protein>
    <submittedName>
        <fullName evidence="4">Uncharacterized protein isoform X1</fullName>
    </submittedName>
</protein>
<dbReference type="SUPFAM" id="SSF68906">
    <property type="entry name" value="SAP domain"/>
    <property type="match status" value="1"/>
</dbReference>
<accession>A0A6P6V0A4</accession>
<dbReference type="GeneID" id="113715220"/>
<dbReference type="PANTHER" id="PTHR47031:SF3">
    <property type="entry name" value="SAP DOMAIN-CONTAINING PROTEIN"/>
    <property type="match status" value="1"/>
</dbReference>
<gene>
    <name evidence="4" type="primary">LOC113715220</name>
</gene>
<dbReference type="SUPFAM" id="SSF54928">
    <property type="entry name" value="RNA-binding domain, RBD"/>
    <property type="match status" value="1"/>
</dbReference>
<feature type="compositionally biased region" description="Basic and acidic residues" evidence="1">
    <location>
        <begin position="399"/>
        <end position="427"/>
    </location>
</feature>
<feature type="region of interest" description="Disordered" evidence="1">
    <location>
        <begin position="341"/>
        <end position="637"/>
    </location>
</feature>
<feature type="compositionally biased region" description="Basic and acidic residues" evidence="1">
    <location>
        <begin position="556"/>
        <end position="573"/>
    </location>
</feature>
<evidence type="ECO:0000313" key="3">
    <source>
        <dbReference type="Proteomes" id="UP001652660"/>
    </source>
</evidence>
<dbReference type="AlphaFoldDB" id="A0A6P6V0A4"/>
<evidence type="ECO:0000256" key="1">
    <source>
        <dbReference type="SAM" id="MobiDB-lite"/>
    </source>
</evidence>
<dbReference type="Gene3D" id="1.10.720.30">
    <property type="entry name" value="SAP domain"/>
    <property type="match status" value="1"/>
</dbReference>
<feature type="compositionally biased region" description="Basic and acidic residues" evidence="1">
    <location>
        <begin position="378"/>
        <end position="390"/>
    </location>
</feature>
<dbReference type="InterPro" id="IPR003034">
    <property type="entry name" value="SAP_dom"/>
</dbReference>
<reference evidence="4" key="2">
    <citation type="submission" date="2025-08" db="UniProtKB">
        <authorList>
            <consortium name="RefSeq"/>
        </authorList>
    </citation>
    <scope>IDENTIFICATION</scope>
    <source>
        <tissue evidence="4">Leaves</tissue>
    </source>
</reference>
<dbReference type="CDD" id="cd12432">
    <property type="entry name" value="RRM_ACINU"/>
    <property type="match status" value="1"/>
</dbReference>
<dbReference type="InterPro" id="IPR034257">
    <property type="entry name" value="Acinus_RRM"/>
</dbReference>
<feature type="domain" description="SAP" evidence="2">
    <location>
        <begin position="13"/>
        <end position="47"/>
    </location>
</feature>
<evidence type="ECO:0000313" key="4">
    <source>
        <dbReference type="RefSeq" id="XP_027095272.1"/>
    </source>
</evidence>
<keyword evidence="3" id="KW-1185">Reference proteome</keyword>
<sequence>MSTQYPVLYDRPINKWKVAELKEELKRRNLMTKGLKDDLVRRLDEAIRNERASFGTETYKDFEPSNNEPNIPILQPHSGQISGFAENKYVNEVKVDNFVSGIPIVDETSEVDQAKATGGSISVPAYVESDVLCNAVDTSNNKDELVSTPIGFSECPERVIGNSGPAKGNEILTSARKDDLDNEGILEASGKSSGILNEVVDTHTASISTNTKNESAESGNEELEVVPIAGSTIAPISTSTKNESAEAGNEDLEVVPIADSEQNSHNFGLKLENDSLKPSQMDAESLVSYSSNQVHEISPNLGFQVQCESIKTDSLSNYEKNEIKENLNANNIQLEPEVVRQEMVQPSSSKDPSGGSFYSLDDQVPDVKPGSVVEADDDKCSVKNIEKIDNSGEGSAMDHILENRTKDELADDNKFTEEPSSEKKDLDDVFGANLPTQNMESSYEEKFEIAASAEQRESQDDQSSDAKFIEMTDMTDGEPLEKINLDQSSADDSMEDDSLEARQADSDSDPKKVGDKTKPNEETVAKSAGDIEAPQADIPSHTLKSSHANSDQMAESAEKRKFEAVEAAPDNKEPRKRQRRWNNESVKIPQAQIPDTSLSATSKTVVQSATTPFVDGSNSATGRDATNEHIVPPSAKTPTNSLRIDHFVRPFTLKAVQELLSKTGTICNFWMDHIKTHCYVTYASTEEAMETRNAVYNLQWPPYGGRLLIAEFVDPEEVKLRVEAPSQSAAPVNSTSVMPSQPPSKQLAPTPVNQQDVRQQPHRSEQQTTSDPPTTREHLARPRSPVAATVDPPIVTLDDLFRKTKTTPRIYYLPLTDEQVAVKLSRRRK</sequence>
<feature type="compositionally biased region" description="Basic and acidic residues" evidence="1">
    <location>
        <begin position="443"/>
        <end position="459"/>
    </location>
</feature>
<proteinExistence type="predicted"/>
<dbReference type="Pfam" id="PF02037">
    <property type="entry name" value="SAP"/>
    <property type="match status" value="1"/>
</dbReference>
<organism evidence="3 4">
    <name type="scientific">Coffea arabica</name>
    <name type="common">Arabian coffee</name>
    <dbReference type="NCBI Taxonomy" id="13443"/>
    <lineage>
        <taxon>Eukaryota</taxon>
        <taxon>Viridiplantae</taxon>
        <taxon>Streptophyta</taxon>
        <taxon>Embryophyta</taxon>
        <taxon>Tracheophyta</taxon>
        <taxon>Spermatophyta</taxon>
        <taxon>Magnoliopsida</taxon>
        <taxon>eudicotyledons</taxon>
        <taxon>Gunneridae</taxon>
        <taxon>Pentapetalae</taxon>
        <taxon>asterids</taxon>
        <taxon>lamiids</taxon>
        <taxon>Gentianales</taxon>
        <taxon>Rubiaceae</taxon>
        <taxon>Ixoroideae</taxon>
        <taxon>Gardenieae complex</taxon>
        <taxon>Bertiereae - Coffeeae clade</taxon>
        <taxon>Coffeeae</taxon>
        <taxon>Coffea</taxon>
    </lineage>
</organism>
<dbReference type="GO" id="GO:0003676">
    <property type="term" value="F:nucleic acid binding"/>
    <property type="evidence" value="ECO:0007669"/>
    <property type="project" value="InterPro"/>
</dbReference>
<dbReference type="SMART" id="SM00513">
    <property type="entry name" value="SAP"/>
    <property type="match status" value="1"/>
</dbReference>
<reference evidence="3" key="1">
    <citation type="journal article" date="2025" name="Foods">
        <title>Unveiling the Microbial Signatures of Arabica Coffee Cherries: Insights into Ripeness Specific Diversity, Functional Traits, and Implications for Quality and Safety.</title>
        <authorList>
            <consortium name="RefSeq"/>
            <person name="Tenea G.N."/>
            <person name="Cifuentes V."/>
            <person name="Reyes P."/>
            <person name="Cevallos-Vallejos M."/>
        </authorList>
    </citation>
    <scope>NUCLEOTIDE SEQUENCE [LARGE SCALE GENOMIC DNA]</scope>
</reference>
<dbReference type="Proteomes" id="UP001652660">
    <property type="component" value="Chromosome 10c"/>
</dbReference>
<dbReference type="InterPro" id="IPR036361">
    <property type="entry name" value="SAP_dom_sf"/>
</dbReference>
<feature type="compositionally biased region" description="Basic and acidic residues" evidence="1">
    <location>
        <begin position="499"/>
        <end position="524"/>
    </location>
</feature>
<dbReference type="InterPro" id="IPR032552">
    <property type="entry name" value="RSB_motif"/>
</dbReference>
<dbReference type="RefSeq" id="XP_027095272.1">
    <property type="nucleotide sequence ID" value="XM_027239471.2"/>
</dbReference>
<dbReference type="PANTHER" id="PTHR47031">
    <property type="entry name" value="SAP DNA-BINDING DOMAIN-CONTAINING PROTEIN"/>
    <property type="match status" value="1"/>
</dbReference>
<evidence type="ECO:0000259" key="2">
    <source>
        <dbReference type="PROSITE" id="PS50800"/>
    </source>
</evidence>
<dbReference type="PROSITE" id="PS50800">
    <property type="entry name" value="SAP"/>
    <property type="match status" value="1"/>
</dbReference>
<feature type="compositionally biased region" description="Polar residues" evidence="1">
    <location>
        <begin position="593"/>
        <end position="621"/>
    </location>
</feature>
<dbReference type="Pfam" id="PF16294">
    <property type="entry name" value="RSB_motif"/>
    <property type="match status" value="1"/>
</dbReference>
<feature type="compositionally biased region" description="Polar residues" evidence="1">
    <location>
        <begin position="725"/>
        <end position="739"/>
    </location>
</feature>
<name>A0A6P6V0A4_COFAR</name>
<dbReference type="InterPro" id="IPR035979">
    <property type="entry name" value="RBD_domain_sf"/>
</dbReference>
<feature type="compositionally biased region" description="Polar residues" evidence="1">
    <location>
        <begin position="542"/>
        <end position="553"/>
    </location>
</feature>
<dbReference type="OrthoDB" id="5348404at2759"/>
<feature type="region of interest" description="Disordered" evidence="1">
    <location>
        <begin position="724"/>
        <end position="790"/>
    </location>
</feature>